<protein>
    <recommendedName>
        <fullName evidence="4">Transmembrane protein</fullName>
    </recommendedName>
</protein>
<dbReference type="EMBL" id="CP002535">
    <property type="protein sequence ID" value="AEE93279.1"/>
    <property type="molecule type" value="Genomic_DNA"/>
</dbReference>
<keyword evidence="1" id="KW-0812">Transmembrane</keyword>
<evidence type="ECO:0000313" key="2">
    <source>
        <dbReference type="EMBL" id="AEE93279.1"/>
    </source>
</evidence>
<dbReference type="Proteomes" id="UP000008458">
    <property type="component" value="Chromosome"/>
</dbReference>
<dbReference type="RefSeq" id="WP_013775195.1">
    <property type="nucleotide sequence ID" value="NC_015518.1"/>
</dbReference>
<evidence type="ECO:0000256" key="1">
    <source>
        <dbReference type="SAM" id="Phobius"/>
    </source>
</evidence>
<dbReference type="HOGENOM" id="CLU_1387510_0_0_2"/>
<evidence type="ECO:0008006" key="4">
    <source>
        <dbReference type="Google" id="ProtNLM"/>
    </source>
</evidence>
<organism evidence="2 3">
    <name type="scientific">Acidianus hospitalis (strain W1)</name>
    <dbReference type="NCBI Taxonomy" id="933801"/>
    <lineage>
        <taxon>Archaea</taxon>
        <taxon>Thermoproteota</taxon>
        <taxon>Thermoprotei</taxon>
        <taxon>Sulfolobales</taxon>
        <taxon>Sulfolobaceae</taxon>
        <taxon>Acidianus</taxon>
    </lineage>
</organism>
<accession>F4B5R4</accession>
<dbReference type="GeneID" id="10599830"/>
<dbReference type="eggNOG" id="arCOG07211">
    <property type="taxonomic scope" value="Archaea"/>
</dbReference>
<proteinExistence type="predicted"/>
<keyword evidence="3" id="KW-1185">Reference proteome</keyword>
<reference key="2">
    <citation type="journal article" date="2011" name="Extremophiles">
        <title>Genomic analyses of Acidianus hospitalis W1 a host for studying crenarchaeal virus and plasmid life cycles.</title>
        <authorList>
            <person name="You X.Y."/>
            <person name="Liu C."/>
            <person name="Wang S.Y."/>
            <person name="Jiang C.Y."/>
            <person name="Shah S.A."/>
            <person name="Prangishvili D."/>
            <person name="Liu S.J."/>
            <person name="Garrett R.A."/>
        </authorList>
    </citation>
    <scope>NUCLEOTIDE SEQUENCE</scope>
    <source>
        <strain>W1</strain>
    </source>
</reference>
<dbReference type="OrthoDB" id="379324at2157"/>
<keyword evidence="1" id="KW-1133">Transmembrane helix</keyword>
<gene>
    <name evidence="2" type="ordered locus">Ahos_0390</name>
</gene>
<evidence type="ECO:0000313" key="3">
    <source>
        <dbReference type="Proteomes" id="UP000008458"/>
    </source>
</evidence>
<dbReference type="KEGG" id="aho:Ahos_0390"/>
<keyword evidence="1" id="KW-0472">Membrane</keyword>
<sequence>MNKWKTISIILIFIVVVESIIIFNQYRHVNLINNNSAVTEPEYRLNPVIGNYSFIINSTTQFVKVCNYTLIVAVVNINLTKVKVGDSFLLYPPINIGSTVCEALYNNPILNITIICNTLSEENGSQYLTFKIAINSSIIKAHGGATFLLCSHKIVATSLTTIDKNTFLFTVFKPDCSSEITLEFYIAPLSIGSKLC</sequence>
<dbReference type="AlphaFoldDB" id="F4B5R4"/>
<feature type="transmembrane region" description="Helical" evidence="1">
    <location>
        <begin position="7"/>
        <end position="26"/>
    </location>
</feature>
<name>F4B5R4_ACIHW</name>
<reference evidence="2 3" key="1">
    <citation type="journal article" date="2011" name="Extremophiles">
        <title>Genomic analysis of Acidianus hospitalis W1 a host for studying crenarchaeal virus and plasmid life cycles.</title>
        <authorList>
            <person name="You X.Y."/>
            <person name="Liu C."/>
            <person name="Wang S.Y."/>
            <person name="Jiang C.Y."/>
            <person name="Shah S.A."/>
            <person name="Prangishvili D."/>
            <person name="She Q."/>
            <person name="Liu S.J."/>
            <person name="Garrett R.A."/>
        </authorList>
    </citation>
    <scope>NUCLEOTIDE SEQUENCE [LARGE SCALE GENOMIC DNA]</scope>
    <source>
        <strain evidence="2 3">W1</strain>
    </source>
</reference>